<dbReference type="AlphaFoldDB" id="A0A6J7KGY3"/>
<dbReference type="PANTHER" id="PTHR43297">
    <property type="entry name" value="OLIGOPEPTIDE TRANSPORT ATP-BINDING PROTEIN APPD"/>
    <property type="match status" value="1"/>
</dbReference>
<feature type="domain" description="ABC transporter" evidence="7">
    <location>
        <begin position="4"/>
        <end position="253"/>
    </location>
</feature>
<evidence type="ECO:0000256" key="2">
    <source>
        <dbReference type="ARBA" id="ARBA00022448"/>
    </source>
</evidence>
<organism evidence="8">
    <name type="scientific">freshwater metagenome</name>
    <dbReference type="NCBI Taxonomy" id="449393"/>
    <lineage>
        <taxon>unclassified sequences</taxon>
        <taxon>metagenomes</taxon>
        <taxon>ecological metagenomes</taxon>
    </lineage>
</organism>
<dbReference type="SMART" id="SM00382">
    <property type="entry name" value="AAA"/>
    <property type="match status" value="1"/>
</dbReference>
<dbReference type="PROSITE" id="PS50893">
    <property type="entry name" value="ABC_TRANSPORTER_2"/>
    <property type="match status" value="1"/>
</dbReference>
<reference evidence="8" key="1">
    <citation type="submission" date="2020-05" db="EMBL/GenBank/DDBJ databases">
        <authorList>
            <person name="Chiriac C."/>
            <person name="Salcher M."/>
            <person name="Ghai R."/>
            <person name="Kavagutti S V."/>
        </authorList>
    </citation>
    <scope>NUCLEOTIDE SEQUENCE</scope>
</reference>
<dbReference type="Pfam" id="PF00005">
    <property type="entry name" value="ABC_tran"/>
    <property type="match status" value="1"/>
</dbReference>
<dbReference type="InterPro" id="IPR027417">
    <property type="entry name" value="P-loop_NTPase"/>
</dbReference>
<keyword evidence="5" id="KW-0067">ATP-binding</keyword>
<dbReference type="EMBL" id="CAFBNF010000210">
    <property type="protein sequence ID" value="CAB4955126.1"/>
    <property type="molecule type" value="Genomic_DNA"/>
</dbReference>
<dbReference type="InterPro" id="IPR013563">
    <property type="entry name" value="Oligopep_ABC_C"/>
</dbReference>
<evidence type="ECO:0000313" key="8">
    <source>
        <dbReference type="EMBL" id="CAB4955126.1"/>
    </source>
</evidence>
<dbReference type="NCBIfam" id="TIGR01727">
    <property type="entry name" value="oligo_HPY"/>
    <property type="match status" value="1"/>
</dbReference>
<keyword evidence="3" id="KW-1003">Cell membrane</keyword>
<dbReference type="GO" id="GO:0015833">
    <property type="term" value="P:peptide transport"/>
    <property type="evidence" value="ECO:0007669"/>
    <property type="project" value="InterPro"/>
</dbReference>
<sequence length="329" mass="34837">MTLLEIRDLTVTYRGAHGNVTAVDGVDLSIARGEFVGLAGESGCGKTTLAMAIPALLPRGASISRGSVQLDGLELAGLDEEQLRAVRWKRVSVVFQGALNALNPVKTVGWQISEPIRAHEPDTGQREATDRAAALLEAVGIPAQRAGDFPHQFSGGMRQRVMIAMALACQPELVIADEPITALDVMTQAQILDLLRELCDSLNLSMLLISHDLSVLADVCDRVAVMYAGRIVESGAARDVLSASSAGAGAAHPYTRRLLRSYPDITGERVLIEGIPGQPPDLAHPPTGCRFHQRCDVALARCSSDDPTLQSCGTGHVAACHLLDDGGTP</sequence>
<dbReference type="Gene3D" id="3.40.50.300">
    <property type="entry name" value="P-loop containing nucleotide triphosphate hydrolases"/>
    <property type="match status" value="1"/>
</dbReference>
<dbReference type="PANTHER" id="PTHR43297:SF2">
    <property type="entry name" value="DIPEPTIDE TRANSPORT ATP-BINDING PROTEIN DPPD"/>
    <property type="match status" value="1"/>
</dbReference>
<dbReference type="CDD" id="cd03257">
    <property type="entry name" value="ABC_NikE_OppD_transporters"/>
    <property type="match status" value="1"/>
</dbReference>
<keyword evidence="2" id="KW-0813">Transport</keyword>
<dbReference type="GO" id="GO:0005524">
    <property type="term" value="F:ATP binding"/>
    <property type="evidence" value="ECO:0007669"/>
    <property type="project" value="UniProtKB-KW"/>
</dbReference>
<dbReference type="FunFam" id="3.40.50.300:FF:000016">
    <property type="entry name" value="Oligopeptide ABC transporter ATP-binding component"/>
    <property type="match status" value="1"/>
</dbReference>
<evidence type="ECO:0000256" key="6">
    <source>
        <dbReference type="ARBA" id="ARBA00023136"/>
    </source>
</evidence>
<accession>A0A6J7KGY3</accession>
<evidence type="ECO:0000256" key="3">
    <source>
        <dbReference type="ARBA" id="ARBA00022475"/>
    </source>
</evidence>
<dbReference type="InterPro" id="IPR050388">
    <property type="entry name" value="ABC_Ni/Peptide_Import"/>
</dbReference>
<proteinExistence type="predicted"/>
<dbReference type="PROSITE" id="PS00211">
    <property type="entry name" value="ABC_TRANSPORTER_1"/>
    <property type="match status" value="1"/>
</dbReference>
<name>A0A6J7KGY3_9ZZZZ</name>
<protein>
    <submittedName>
        <fullName evidence="8">Unannotated protein</fullName>
    </submittedName>
</protein>
<dbReference type="InterPro" id="IPR003593">
    <property type="entry name" value="AAA+_ATPase"/>
</dbReference>
<evidence type="ECO:0000256" key="5">
    <source>
        <dbReference type="ARBA" id="ARBA00022840"/>
    </source>
</evidence>
<evidence type="ECO:0000259" key="7">
    <source>
        <dbReference type="PROSITE" id="PS50893"/>
    </source>
</evidence>
<evidence type="ECO:0000256" key="1">
    <source>
        <dbReference type="ARBA" id="ARBA00004202"/>
    </source>
</evidence>
<dbReference type="GO" id="GO:0016887">
    <property type="term" value="F:ATP hydrolysis activity"/>
    <property type="evidence" value="ECO:0007669"/>
    <property type="project" value="InterPro"/>
</dbReference>
<dbReference type="GO" id="GO:0005886">
    <property type="term" value="C:plasma membrane"/>
    <property type="evidence" value="ECO:0007669"/>
    <property type="project" value="UniProtKB-SubCell"/>
</dbReference>
<dbReference type="SUPFAM" id="SSF52540">
    <property type="entry name" value="P-loop containing nucleoside triphosphate hydrolases"/>
    <property type="match status" value="1"/>
</dbReference>
<dbReference type="InterPro" id="IPR017871">
    <property type="entry name" value="ABC_transporter-like_CS"/>
</dbReference>
<keyword evidence="4" id="KW-0547">Nucleotide-binding</keyword>
<evidence type="ECO:0000256" key="4">
    <source>
        <dbReference type="ARBA" id="ARBA00022741"/>
    </source>
</evidence>
<comment type="subcellular location">
    <subcellularLocation>
        <location evidence="1">Cell membrane</location>
        <topology evidence="1">Peripheral membrane protein</topology>
    </subcellularLocation>
</comment>
<keyword evidence="6" id="KW-0472">Membrane</keyword>
<dbReference type="InterPro" id="IPR003439">
    <property type="entry name" value="ABC_transporter-like_ATP-bd"/>
</dbReference>
<dbReference type="Pfam" id="PF08352">
    <property type="entry name" value="oligo_HPY"/>
    <property type="match status" value="1"/>
</dbReference>
<gene>
    <name evidence="8" type="ORF">UFOPK3773_01635</name>
</gene>